<proteinExistence type="predicted"/>
<organism evidence="1 2">
    <name type="scientific">Dentiscutata heterogama</name>
    <dbReference type="NCBI Taxonomy" id="1316150"/>
    <lineage>
        <taxon>Eukaryota</taxon>
        <taxon>Fungi</taxon>
        <taxon>Fungi incertae sedis</taxon>
        <taxon>Mucoromycota</taxon>
        <taxon>Glomeromycotina</taxon>
        <taxon>Glomeromycetes</taxon>
        <taxon>Diversisporales</taxon>
        <taxon>Gigasporaceae</taxon>
        <taxon>Dentiscutata</taxon>
    </lineage>
</organism>
<dbReference type="EMBL" id="CAJVPU010037551">
    <property type="protein sequence ID" value="CAG8732737.1"/>
    <property type="molecule type" value="Genomic_DNA"/>
</dbReference>
<gene>
    <name evidence="1" type="ORF">DHETER_LOCUS13540</name>
</gene>
<sequence length="79" mass="8825">TFSKVGFNNVKRIASAASLLDTRGVIITITSYSKSLISKAGELDIILADPRDLIDQLNSYVEEELNNRDIDAFYHTIYS</sequence>
<feature type="non-terminal residue" evidence="1">
    <location>
        <position position="1"/>
    </location>
</feature>
<evidence type="ECO:0000313" key="1">
    <source>
        <dbReference type="EMBL" id="CAG8732737.1"/>
    </source>
</evidence>
<feature type="non-terminal residue" evidence="1">
    <location>
        <position position="79"/>
    </location>
</feature>
<reference evidence="1" key="1">
    <citation type="submission" date="2021-06" db="EMBL/GenBank/DDBJ databases">
        <authorList>
            <person name="Kallberg Y."/>
            <person name="Tangrot J."/>
            <person name="Rosling A."/>
        </authorList>
    </citation>
    <scope>NUCLEOTIDE SEQUENCE</scope>
    <source>
        <strain evidence="1">IL203A</strain>
    </source>
</reference>
<protein>
    <submittedName>
        <fullName evidence="1">14233_t:CDS:1</fullName>
    </submittedName>
</protein>
<accession>A0ACA9Q0J7</accession>
<evidence type="ECO:0000313" key="2">
    <source>
        <dbReference type="Proteomes" id="UP000789702"/>
    </source>
</evidence>
<name>A0ACA9Q0J7_9GLOM</name>
<comment type="caution">
    <text evidence="1">The sequence shown here is derived from an EMBL/GenBank/DDBJ whole genome shotgun (WGS) entry which is preliminary data.</text>
</comment>
<keyword evidence="2" id="KW-1185">Reference proteome</keyword>
<dbReference type="Proteomes" id="UP000789702">
    <property type="component" value="Unassembled WGS sequence"/>
</dbReference>